<dbReference type="PIRSF" id="PIRSF006806">
    <property type="entry name" value="FTHF_cligase"/>
    <property type="match status" value="1"/>
</dbReference>
<comment type="cofactor">
    <cofactor evidence="4">
        <name>Mg(2+)</name>
        <dbReference type="ChEBI" id="CHEBI:18420"/>
    </cofactor>
</comment>
<dbReference type="EC" id="6.3.3.2" evidence="4"/>
<comment type="caution">
    <text evidence="5">The sequence shown here is derived from an EMBL/GenBank/DDBJ whole genome shotgun (WGS) entry which is preliminary data.</text>
</comment>
<comment type="similarity">
    <text evidence="1 4">Belongs to the 5-formyltetrahydrofolate cyclo-ligase family.</text>
</comment>
<sequence length="188" mass="20297">MTTSAAPDRASLRKELLRQRREFIASPAFADAEAQLGRSLLSLLAQLEPQCLGLYWPLEGEFNAAALLQAAEGLEDCTLALPFARKANRHMDFRRWDGQPPAVKDECGIPSSEGAVVLPDVLLVPCVGFSPAGYRLGYGGGYYDRWLAAHPGVTTVGLAWQLGAIELDVQPHDQALTVILTESALLAP</sequence>
<evidence type="ECO:0000256" key="4">
    <source>
        <dbReference type="RuleBase" id="RU361279"/>
    </source>
</evidence>
<organism evidence="5 6">
    <name type="scientific">Roseateles flavus</name>
    <dbReference type="NCBI Taxonomy" id="3149041"/>
    <lineage>
        <taxon>Bacteria</taxon>
        <taxon>Pseudomonadati</taxon>
        <taxon>Pseudomonadota</taxon>
        <taxon>Betaproteobacteria</taxon>
        <taxon>Burkholderiales</taxon>
        <taxon>Sphaerotilaceae</taxon>
        <taxon>Roseateles</taxon>
    </lineage>
</organism>
<dbReference type="EMBL" id="JBDPZC010000001">
    <property type="protein sequence ID" value="MEO3711707.1"/>
    <property type="molecule type" value="Genomic_DNA"/>
</dbReference>
<dbReference type="InterPro" id="IPR024185">
    <property type="entry name" value="FTHF_cligase-like_sf"/>
</dbReference>
<dbReference type="InterPro" id="IPR002698">
    <property type="entry name" value="FTHF_cligase"/>
</dbReference>
<dbReference type="Pfam" id="PF01812">
    <property type="entry name" value="5-FTHF_cyc-lig"/>
    <property type="match status" value="1"/>
</dbReference>
<evidence type="ECO:0000313" key="6">
    <source>
        <dbReference type="Proteomes" id="UP001462640"/>
    </source>
</evidence>
<reference evidence="5 6" key="1">
    <citation type="submission" date="2024-05" db="EMBL/GenBank/DDBJ databases">
        <title>Roseateles sp. 2.12 16S ribosomal RNA gene Genome sequencing and assembly.</title>
        <authorList>
            <person name="Woo H."/>
        </authorList>
    </citation>
    <scope>NUCLEOTIDE SEQUENCE [LARGE SCALE GENOMIC DNA]</scope>
    <source>
        <strain evidence="5 6">2.12</strain>
    </source>
</reference>
<proteinExistence type="inferred from homology"/>
<gene>
    <name evidence="5" type="ORF">ABDJ40_02895</name>
</gene>
<keyword evidence="5" id="KW-0436">Ligase</keyword>
<keyword evidence="2 4" id="KW-0547">Nucleotide-binding</keyword>
<evidence type="ECO:0000256" key="1">
    <source>
        <dbReference type="ARBA" id="ARBA00010638"/>
    </source>
</evidence>
<dbReference type="PANTHER" id="PTHR23407">
    <property type="entry name" value="ATPASE INHIBITOR/5-FORMYLTETRAHYDROFOLATE CYCLO-LIGASE"/>
    <property type="match status" value="1"/>
</dbReference>
<dbReference type="GO" id="GO:0030272">
    <property type="term" value="F:5-formyltetrahydrofolate cyclo-ligase activity"/>
    <property type="evidence" value="ECO:0007669"/>
    <property type="project" value="UniProtKB-EC"/>
</dbReference>
<evidence type="ECO:0000313" key="5">
    <source>
        <dbReference type="EMBL" id="MEO3711707.1"/>
    </source>
</evidence>
<keyword evidence="4" id="KW-0479">Metal-binding</keyword>
<dbReference type="SUPFAM" id="SSF100950">
    <property type="entry name" value="NagB/RpiA/CoA transferase-like"/>
    <property type="match status" value="1"/>
</dbReference>
<keyword evidence="4" id="KW-0460">Magnesium</keyword>
<protein>
    <recommendedName>
        <fullName evidence="4">5-formyltetrahydrofolate cyclo-ligase</fullName>
        <ecNumber evidence="4">6.3.3.2</ecNumber>
    </recommendedName>
</protein>
<comment type="catalytic activity">
    <reaction evidence="4">
        <text>(6S)-5-formyl-5,6,7,8-tetrahydrofolate + ATP = (6R)-5,10-methenyltetrahydrofolate + ADP + phosphate</text>
        <dbReference type="Rhea" id="RHEA:10488"/>
        <dbReference type="ChEBI" id="CHEBI:30616"/>
        <dbReference type="ChEBI" id="CHEBI:43474"/>
        <dbReference type="ChEBI" id="CHEBI:57455"/>
        <dbReference type="ChEBI" id="CHEBI:57457"/>
        <dbReference type="ChEBI" id="CHEBI:456216"/>
        <dbReference type="EC" id="6.3.3.2"/>
    </reaction>
</comment>
<accession>A0ABV0G9J5</accession>
<dbReference type="Gene3D" id="3.40.50.10420">
    <property type="entry name" value="NagB/RpiA/CoA transferase-like"/>
    <property type="match status" value="1"/>
</dbReference>
<dbReference type="PANTHER" id="PTHR23407:SF1">
    <property type="entry name" value="5-FORMYLTETRAHYDROFOLATE CYCLO-LIGASE"/>
    <property type="match status" value="1"/>
</dbReference>
<name>A0ABV0G9J5_9BURK</name>
<dbReference type="InterPro" id="IPR037171">
    <property type="entry name" value="NagB/RpiA_transferase-like"/>
</dbReference>
<keyword evidence="6" id="KW-1185">Reference proteome</keyword>
<evidence type="ECO:0000256" key="3">
    <source>
        <dbReference type="ARBA" id="ARBA00022840"/>
    </source>
</evidence>
<dbReference type="NCBIfam" id="TIGR02727">
    <property type="entry name" value="MTHFS_bact"/>
    <property type="match status" value="1"/>
</dbReference>
<keyword evidence="3 4" id="KW-0067">ATP-binding</keyword>
<dbReference type="Proteomes" id="UP001462640">
    <property type="component" value="Unassembled WGS sequence"/>
</dbReference>
<dbReference type="RefSeq" id="WP_347605818.1">
    <property type="nucleotide sequence ID" value="NZ_JBDPZC010000001.1"/>
</dbReference>
<evidence type="ECO:0000256" key="2">
    <source>
        <dbReference type="ARBA" id="ARBA00022741"/>
    </source>
</evidence>